<dbReference type="Proteomes" id="UP000198703">
    <property type="component" value="Unassembled WGS sequence"/>
</dbReference>
<protein>
    <submittedName>
        <fullName evidence="1">Uncharacterized protein</fullName>
    </submittedName>
</protein>
<sequence>MEDVVALDRPLPPRAAIPAAASRAWSCARYLEALHPIVGRGSVSFLARQQDAVRAHTCGRDMALVAAEVLLESDAAYIAMNPYHGPRGGGRRLASLNALFIDLDVYRIPALAGLSRPAIAAQLTAHIAALDLPPASFTVDSGRGFYAVWLLEGGHPAAEPRWRAAARALVELFAALGADPACVDAARVLRLPESWHDGAGRAVTVVAGDGARHGFDALCDSIFKAAGRPTRQALAARRGGVTRAPNRAPPPVIARGSGMPRRAFWAAVQRDLGRLLAFWGGAIPIGRRDLWLHFHACSLSWTDPGADIAEAVSALAADAAPGLAPREVRTCVGTVARRAGDAFAGRRGAGGGDPRYGYAGVTIAERLGIDAGLAARIGLEQIVPVDVRAARLRRARTARRRAAGALPRAVWLALNPISRERPWEGEGVSRATWYRRLKARRGCRVRACLAGLHASAVRVAARRETGAAWLYGGEASAGGAADEPMATAIPAPRATRAAVRHLPAKRPPRAIDRPVSVMAPAAQAAARRADPPPTVQPVAPVQPAPQPLHPQPFHPQPLDAAATETIAMPAPLDPAILAAAAARLGPTDVGWLVRVVAGPDGLAMLAGLDAGARVRLAPWLHCGADGVVGLQSPDPDPAPLRRPAMGGHGDHLFDFVRPASAAPAPPGLAGAAAGRQPPTLKQTAIAQGLRLFMGAGKSEDAARRILGALFRDLRDGVVFEALAAAVQRAGDIAEPLGWIKAYAEKNYGAAARRPHHRPAAAARVGAAPVSPQPSRPIATPELLGISPERARKIRERNTLLRRAF</sequence>
<dbReference type="GO" id="GO:0006355">
    <property type="term" value="P:regulation of DNA-templated transcription"/>
    <property type="evidence" value="ECO:0007669"/>
    <property type="project" value="InterPro"/>
</dbReference>
<evidence type="ECO:0000313" key="1">
    <source>
        <dbReference type="EMBL" id="SEA96251.1"/>
    </source>
</evidence>
<dbReference type="AlphaFoldDB" id="A0A1H4FGJ4"/>
<accession>A0A1H4FGJ4</accession>
<proteinExistence type="predicted"/>
<name>A0A1H4FGJ4_9RHOB</name>
<keyword evidence="2" id="KW-1185">Reference proteome</keyword>
<organism evidence="1 2">
    <name type="scientific">Rubrimonas cliftonensis</name>
    <dbReference type="NCBI Taxonomy" id="89524"/>
    <lineage>
        <taxon>Bacteria</taxon>
        <taxon>Pseudomonadati</taxon>
        <taxon>Pseudomonadota</taxon>
        <taxon>Alphaproteobacteria</taxon>
        <taxon>Rhodobacterales</taxon>
        <taxon>Paracoccaceae</taxon>
        <taxon>Rubrimonas</taxon>
    </lineage>
</organism>
<dbReference type="EMBL" id="FNQM01000022">
    <property type="protein sequence ID" value="SEA96251.1"/>
    <property type="molecule type" value="Genomic_DNA"/>
</dbReference>
<evidence type="ECO:0000313" key="2">
    <source>
        <dbReference type="Proteomes" id="UP000198703"/>
    </source>
</evidence>
<reference evidence="1 2" key="1">
    <citation type="submission" date="2016-10" db="EMBL/GenBank/DDBJ databases">
        <authorList>
            <person name="de Groot N.N."/>
        </authorList>
    </citation>
    <scope>NUCLEOTIDE SEQUENCE [LARGE SCALE GENOMIC DNA]</scope>
    <source>
        <strain evidence="1 2">DSM 15345</strain>
    </source>
</reference>
<dbReference type="InterPro" id="IPR013321">
    <property type="entry name" value="Arc_rbn_hlx_hlx"/>
</dbReference>
<dbReference type="Gene3D" id="1.10.1220.10">
    <property type="entry name" value="Met repressor-like"/>
    <property type="match status" value="1"/>
</dbReference>
<gene>
    <name evidence="1" type="ORF">SAMN05444370_1227</name>
</gene>